<sequence length="93" mass="10147">MLGCSCSNQDDRVRGLTTASLCLRGGAVLGADRGVRRGRDARKRPRGAEPNRPMHAQRGKILPRGGAAAEELRREGRERREGEARGREARATV</sequence>
<name>A0AAP0QZH8_9ROSI</name>
<proteinExistence type="predicted"/>
<reference evidence="2 3" key="1">
    <citation type="submission" date="2024-05" db="EMBL/GenBank/DDBJ databases">
        <title>Haplotype-resolved chromosome-level genome assembly of Huyou (Citrus changshanensis).</title>
        <authorList>
            <person name="Miao C."/>
            <person name="Chen W."/>
            <person name="Wu Y."/>
            <person name="Wang L."/>
            <person name="Zhao S."/>
            <person name="Grierson D."/>
            <person name="Xu C."/>
            <person name="Chen K."/>
        </authorList>
    </citation>
    <scope>NUCLEOTIDE SEQUENCE [LARGE SCALE GENOMIC DNA]</scope>
    <source>
        <strain evidence="2">01-14</strain>
        <tissue evidence="2">Leaf</tissue>
    </source>
</reference>
<feature type="region of interest" description="Disordered" evidence="1">
    <location>
        <begin position="32"/>
        <end position="93"/>
    </location>
</feature>
<protein>
    <submittedName>
        <fullName evidence="2">Uncharacterized protein</fullName>
    </submittedName>
</protein>
<evidence type="ECO:0000313" key="3">
    <source>
        <dbReference type="Proteomes" id="UP001428341"/>
    </source>
</evidence>
<organism evidence="2 3">
    <name type="scientific">Citrus x changshan-huyou</name>
    <dbReference type="NCBI Taxonomy" id="2935761"/>
    <lineage>
        <taxon>Eukaryota</taxon>
        <taxon>Viridiplantae</taxon>
        <taxon>Streptophyta</taxon>
        <taxon>Embryophyta</taxon>
        <taxon>Tracheophyta</taxon>
        <taxon>Spermatophyta</taxon>
        <taxon>Magnoliopsida</taxon>
        <taxon>eudicotyledons</taxon>
        <taxon>Gunneridae</taxon>
        <taxon>Pentapetalae</taxon>
        <taxon>rosids</taxon>
        <taxon>malvids</taxon>
        <taxon>Sapindales</taxon>
        <taxon>Rutaceae</taxon>
        <taxon>Aurantioideae</taxon>
        <taxon>Citrus</taxon>
    </lineage>
</organism>
<evidence type="ECO:0000256" key="1">
    <source>
        <dbReference type="SAM" id="MobiDB-lite"/>
    </source>
</evidence>
<comment type="caution">
    <text evidence="2">The sequence shown here is derived from an EMBL/GenBank/DDBJ whole genome shotgun (WGS) entry which is preliminary data.</text>
</comment>
<dbReference type="AlphaFoldDB" id="A0AAP0QZH8"/>
<evidence type="ECO:0000313" key="2">
    <source>
        <dbReference type="EMBL" id="KAK9223826.1"/>
    </source>
</evidence>
<feature type="compositionally biased region" description="Basic and acidic residues" evidence="1">
    <location>
        <begin position="70"/>
        <end position="93"/>
    </location>
</feature>
<gene>
    <name evidence="2" type="ORF">WN944_012275</name>
</gene>
<keyword evidence="3" id="KW-1185">Reference proteome</keyword>
<accession>A0AAP0QZH8</accession>
<dbReference type="EMBL" id="JBCGBO010000002">
    <property type="protein sequence ID" value="KAK9223826.1"/>
    <property type="molecule type" value="Genomic_DNA"/>
</dbReference>
<dbReference type="Proteomes" id="UP001428341">
    <property type="component" value="Unassembled WGS sequence"/>
</dbReference>